<feature type="compositionally biased region" description="Basic and acidic residues" evidence="1">
    <location>
        <begin position="49"/>
        <end position="70"/>
    </location>
</feature>
<dbReference type="Ensembl" id="ENSHHUT00000088244.1">
    <property type="protein sequence ID" value="ENSHHUP00000085568.1"/>
    <property type="gene ID" value="ENSHHUG00000049566.1"/>
</dbReference>
<evidence type="ECO:0000313" key="3">
    <source>
        <dbReference type="Proteomes" id="UP000314982"/>
    </source>
</evidence>
<evidence type="ECO:0000313" key="2">
    <source>
        <dbReference type="Ensembl" id="ENSHHUP00000085568.1"/>
    </source>
</evidence>
<dbReference type="Proteomes" id="UP000314982">
    <property type="component" value="Unassembled WGS sequence"/>
</dbReference>
<reference evidence="2" key="3">
    <citation type="submission" date="2025-09" db="UniProtKB">
        <authorList>
            <consortium name="Ensembl"/>
        </authorList>
    </citation>
    <scope>IDENTIFICATION</scope>
</reference>
<reference evidence="3" key="1">
    <citation type="submission" date="2018-06" db="EMBL/GenBank/DDBJ databases">
        <title>Genome assembly of Danube salmon.</title>
        <authorList>
            <person name="Macqueen D.J."/>
            <person name="Gundappa M.K."/>
        </authorList>
    </citation>
    <scope>NUCLEOTIDE SEQUENCE [LARGE SCALE GENOMIC DNA]</scope>
</reference>
<feature type="region of interest" description="Disordered" evidence="1">
    <location>
        <begin position="39"/>
        <end position="70"/>
    </location>
</feature>
<organism evidence="2 3">
    <name type="scientific">Hucho hucho</name>
    <name type="common">huchen</name>
    <dbReference type="NCBI Taxonomy" id="62062"/>
    <lineage>
        <taxon>Eukaryota</taxon>
        <taxon>Metazoa</taxon>
        <taxon>Chordata</taxon>
        <taxon>Craniata</taxon>
        <taxon>Vertebrata</taxon>
        <taxon>Euteleostomi</taxon>
        <taxon>Actinopterygii</taxon>
        <taxon>Neopterygii</taxon>
        <taxon>Teleostei</taxon>
        <taxon>Protacanthopterygii</taxon>
        <taxon>Salmoniformes</taxon>
        <taxon>Salmonidae</taxon>
        <taxon>Salmoninae</taxon>
        <taxon>Hucho</taxon>
    </lineage>
</organism>
<protein>
    <submittedName>
        <fullName evidence="2">Uncharacterized protein</fullName>
    </submittedName>
</protein>
<proteinExistence type="predicted"/>
<dbReference type="AlphaFoldDB" id="A0A4W5RHY5"/>
<accession>A0A4W5RHY5</accession>
<name>A0A4W5RHY5_9TELE</name>
<evidence type="ECO:0000256" key="1">
    <source>
        <dbReference type="SAM" id="MobiDB-lite"/>
    </source>
</evidence>
<sequence length="104" mass="12066">MLSELNLPVTFRLHPPVLMILWMALATWPWSRELSSLTSSNKQVHRSRREQVSRMRPTVRSDNHESTNRWLPRDINRGLVQTHTFCPTPTVPFMMSLVSGSVPE</sequence>
<reference evidence="2" key="2">
    <citation type="submission" date="2025-08" db="UniProtKB">
        <authorList>
            <consortium name="Ensembl"/>
        </authorList>
    </citation>
    <scope>IDENTIFICATION</scope>
</reference>
<keyword evidence="3" id="KW-1185">Reference proteome</keyword>
<dbReference type="GeneTree" id="ENSGT01150000289551"/>